<feature type="domain" description="PAS" evidence="2">
    <location>
        <begin position="151"/>
        <end position="176"/>
    </location>
</feature>
<dbReference type="InterPro" id="IPR052155">
    <property type="entry name" value="Biofilm_reg_signaling"/>
</dbReference>
<comment type="catalytic activity">
    <reaction evidence="1">
        <text>3',3'-c-di-GMP + H2O = 5'-phosphoguanylyl(3'-&gt;5')guanosine + H(+)</text>
        <dbReference type="Rhea" id="RHEA:24902"/>
        <dbReference type="ChEBI" id="CHEBI:15377"/>
        <dbReference type="ChEBI" id="CHEBI:15378"/>
        <dbReference type="ChEBI" id="CHEBI:58754"/>
        <dbReference type="ChEBI" id="CHEBI:58805"/>
        <dbReference type="EC" id="3.1.4.52"/>
    </reaction>
    <physiologicalReaction direction="left-to-right" evidence="1">
        <dbReference type="Rhea" id="RHEA:24903"/>
    </physiologicalReaction>
</comment>
<dbReference type="CDD" id="cd00130">
    <property type="entry name" value="PAS"/>
    <property type="match status" value="3"/>
</dbReference>
<accession>A0A9D7K378</accession>
<name>A0A9D7K378_9PROT</name>
<dbReference type="NCBIfam" id="TIGR00229">
    <property type="entry name" value="sensory_box"/>
    <property type="match status" value="3"/>
</dbReference>
<dbReference type="AlphaFoldDB" id="A0A9D7K378"/>
<gene>
    <name evidence="6" type="ORF">IPL58_06595</name>
</gene>
<dbReference type="Pfam" id="PF00563">
    <property type="entry name" value="EAL"/>
    <property type="match status" value="1"/>
</dbReference>
<feature type="domain" description="EAL" evidence="4">
    <location>
        <begin position="591"/>
        <end position="845"/>
    </location>
</feature>
<dbReference type="PANTHER" id="PTHR44757:SF2">
    <property type="entry name" value="BIOFILM ARCHITECTURE MAINTENANCE PROTEIN MBAA"/>
    <property type="match status" value="1"/>
</dbReference>
<dbReference type="InterPro" id="IPR001610">
    <property type="entry name" value="PAC"/>
</dbReference>
<feature type="domain" description="PAC" evidence="3">
    <location>
        <begin position="203"/>
        <end position="254"/>
    </location>
</feature>
<evidence type="ECO:0000259" key="4">
    <source>
        <dbReference type="PROSITE" id="PS50883"/>
    </source>
</evidence>
<evidence type="ECO:0000256" key="1">
    <source>
        <dbReference type="ARBA" id="ARBA00051114"/>
    </source>
</evidence>
<protein>
    <submittedName>
        <fullName evidence="6">EAL domain-containing protein</fullName>
    </submittedName>
</protein>
<comment type="caution">
    <text evidence="6">The sequence shown here is derived from an EMBL/GenBank/DDBJ whole genome shotgun (WGS) entry which is preliminary data.</text>
</comment>
<dbReference type="SUPFAM" id="SSF141868">
    <property type="entry name" value="EAL domain-like"/>
    <property type="match status" value="1"/>
</dbReference>
<dbReference type="PANTHER" id="PTHR44757">
    <property type="entry name" value="DIGUANYLATE CYCLASE DGCP"/>
    <property type="match status" value="1"/>
</dbReference>
<dbReference type="PIRSF" id="PIRSF005925">
    <property type="entry name" value="Dos"/>
    <property type="match status" value="1"/>
</dbReference>
<dbReference type="PROSITE" id="PS50112">
    <property type="entry name" value="PAS"/>
    <property type="match status" value="2"/>
</dbReference>
<dbReference type="SMART" id="SM00267">
    <property type="entry name" value="GGDEF"/>
    <property type="match status" value="1"/>
</dbReference>
<evidence type="ECO:0000313" key="6">
    <source>
        <dbReference type="EMBL" id="MBK8523802.1"/>
    </source>
</evidence>
<dbReference type="PROSITE" id="PS50887">
    <property type="entry name" value="GGDEF"/>
    <property type="match status" value="1"/>
</dbReference>
<dbReference type="Gene3D" id="3.30.450.20">
    <property type="entry name" value="PAS domain"/>
    <property type="match status" value="3"/>
</dbReference>
<reference evidence="6" key="1">
    <citation type="submission" date="2020-10" db="EMBL/GenBank/DDBJ databases">
        <title>Connecting structure to function with the recovery of over 1000 high-quality activated sludge metagenome-assembled genomes encoding full-length rRNA genes using long-read sequencing.</title>
        <authorList>
            <person name="Singleton C.M."/>
            <person name="Petriglieri F."/>
            <person name="Kristensen J.M."/>
            <person name="Kirkegaard R.H."/>
            <person name="Michaelsen T.Y."/>
            <person name="Andersen M.H."/>
            <person name="Karst S.M."/>
            <person name="Dueholm M.S."/>
            <person name="Nielsen P.H."/>
            <person name="Albertsen M."/>
        </authorList>
    </citation>
    <scope>NUCLEOTIDE SEQUENCE</scope>
    <source>
        <strain evidence="6">Hirt_18-Q3-R61-65_BATAC.395</strain>
    </source>
</reference>
<sequence length="846" mass="94818">MNHKMAVPEMLAVFDYAPVGIVFVRNGLLQHCNRRFCDLLGYAEDEVFGQRARLLYESDADYVRLRHWARQALLAGDPFDVELPMRRRDGSLVYCRLHAAAVDRENPRGGTVWIVEDLEEQTRIKDALWDAQRDLEATFAAAHVGILLLRDRKIIRCNPRIDEMFGYATGEIIGRSSRIFYISDADFATAGELYPLISAGGTHRREQWLRRKDGSTFWALISGRFIDIHHPEIGSVWIFEDMSERKRQDERLQSALAEQRMIFDNTAFGIAYVTSVYLQRCNDFFSDMFGYPAGELAGQSVRRLFCDEETETDFTGRAEDGLRRHGAFVGEVRVKRKDGSTFWVRGTAQRVAWEQGGGAIWVVEDISERRQAQEALLRAHDDLEVRVAERTAELETANVQLQSEIFERMQAEEKIWHIAHHDALTGLPNRSLLQDRLAQALMLAERSNVQVAVLFLDLDRFKSVNDSLGHDVGDALLNVVAAGLASVVRDIDTVCRLGGDEFVIVLGSVTGPDDAVMVAERIVEVLAKPVEVMGHSLRASSSIGISLYPDDGRDAQTLMKSADTAMYTAKSRGRNNFQFFSPEMNVAATRFFQMEQRLRQAVERDEFVLHYQPQVDVSVGRVCGLEALVRWKNPEGGLTPPADFIPVAEETGLIIELGEWVLREACRQLREWYDAGWPQVTVAVNLSPRQFQQKNLVAQVRRILDETGVPPQSLELEITESSLMHSVEEALAQVQALADMGVQLAIDDFGTGYSSLAYLKRFPVSRLKIDRSFVRDLCEDREDAAIVASIIGLAKTLGLEVVAEGVETAAQLAALRGEGCQLCQGYLFSKPRPAEEVAAIFAAGAI</sequence>
<dbReference type="InterPro" id="IPR035965">
    <property type="entry name" value="PAS-like_dom_sf"/>
</dbReference>
<dbReference type="InterPro" id="IPR029787">
    <property type="entry name" value="Nucleotide_cyclase"/>
</dbReference>
<dbReference type="InterPro" id="IPR043128">
    <property type="entry name" value="Rev_trsase/Diguanyl_cyclase"/>
</dbReference>
<dbReference type="InterPro" id="IPR000160">
    <property type="entry name" value="GGDEF_dom"/>
</dbReference>
<evidence type="ECO:0000259" key="5">
    <source>
        <dbReference type="PROSITE" id="PS50887"/>
    </source>
</evidence>
<dbReference type="PROSITE" id="PS50883">
    <property type="entry name" value="EAL"/>
    <property type="match status" value="1"/>
</dbReference>
<dbReference type="SUPFAM" id="SSF55785">
    <property type="entry name" value="PYP-like sensor domain (PAS domain)"/>
    <property type="match status" value="3"/>
</dbReference>
<dbReference type="SMART" id="SM00052">
    <property type="entry name" value="EAL"/>
    <property type="match status" value="1"/>
</dbReference>
<dbReference type="InterPro" id="IPR001633">
    <property type="entry name" value="EAL_dom"/>
</dbReference>
<dbReference type="SUPFAM" id="SSF55073">
    <property type="entry name" value="Nucleotide cyclase"/>
    <property type="match status" value="1"/>
</dbReference>
<dbReference type="CDD" id="cd01949">
    <property type="entry name" value="GGDEF"/>
    <property type="match status" value="1"/>
</dbReference>
<dbReference type="FunFam" id="3.20.20.450:FF:000001">
    <property type="entry name" value="Cyclic di-GMP phosphodiesterase yahA"/>
    <property type="match status" value="1"/>
</dbReference>
<evidence type="ECO:0000259" key="3">
    <source>
        <dbReference type="PROSITE" id="PS50113"/>
    </source>
</evidence>
<dbReference type="InterPro" id="IPR000014">
    <property type="entry name" value="PAS"/>
</dbReference>
<dbReference type="SMART" id="SM00086">
    <property type="entry name" value="PAC"/>
    <property type="match status" value="3"/>
</dbReference>
<dbReference type="GO" id="GO:0071732">
    <property type="term" value="P:cellular response to nitric oxide"/>
    <property type="evidence" value="ECO:0007669"/>
    <property type="project" value="UniProtKB-ARBA"/>
</dbReference>
<evidence type="ECO:0000313" key="7">
    <source>
        <dbReference type="Proteomes" id="UP000886689"/>
    </source>
</evidence>
<dbReference type="Pfam" id="PF00990">
    <property type="entry name" value="GGDEF"/>
    <property type="match status" value="1"/>
</dbReference>
<dbReference type="FunFam" id="3.30.70.270:FF:000001">
    <property type="entry name" value="Diguanylate cyclase domain protein"/>
    <property type="match status" value="1"/>
</dbReference>
<dbReference type="PROSITE" id="PS50113">
    <property type="entry name" value="PAC"/>
    <property type="match status" value="2"/>
</dbReference>
<organism evidence="6 7">
    <name type="scientific">Candidatus Proximibacter danicus</name>
    <dbReference type="NCBI Taxonomy" id="2954365"/>
    <lineage>
        <taxon>Bacteria</taxon>
        <taxon>Pseudomonadati</taxon>
        <taxon>Pseudomonadota</taxon>
        <taxon>Betaproteobacteria</taxon>
        <taxon>Candidatus Proximibacter</taxon>
    </lineage>
</organism>
<dbReference type="NCBIfam" id="TIGR00254">
    <property type="entry name" value="GGDEF"/>
    <property type="match status" value="1"/>
</dbReference>
<dbReference type="InterPro" id="IPR035919">
    <property type="entry name" value="EAL_sf"/>
</dbReference>
<dbReference type="GO" id="GO:0071111">
    <property type="term" value="F:cyclic-guanylate-specific phosphodiesterase activity"/>
    <property type="evidence" value="ECO:0007669"/>
    <property type="project" value="UniProtKB-EC"/>
</dbReference>
<dbReference type="EMBL" id="JADJUC010000005">
    <property type="protein sequence ID" value="MBK8523802.1"/>
    <property type="molecule type" value="Genomic_DNA"/>
</dbReference>
<dbReference type="Pfam" id="PF13426">
    <property type="entry name" value="PAS_9"/>
    <property type="match status" value="3"/>
</dbReference>
<proteinExistence type="predicted"/>
<dbReference type="CDD" id="cd01948">
    <property type="entry name" value="EAL"/>
    <property type="match status" value="1"/>
</dbReference>
<feature type="domain" description="GGDEF" evidence="5">
    <location>
        <begin position="449"/>
        <end position="582"/>
    </location>
</feature>
<dbReference type="Gene3D" id="3.30.70.270">
    <property type="match status" value="1"/>
</dbReference>
<dbReference type="Proteomes" id="UP000886689">
    <property type="component" value="Unassembled WGS sequence"/>
</dbReference>
<evidence type="ECO:0000259" key="2">
    <source>
        <dbReference type="PROSITE" id="PS50112"/>
    </source>
</evidence>
<dbReference type="InterPro" id="IPR000700">
    <property type="entry name" value="PAS-assoc_C"/>
</dbReference>
<feature type="domain" description="PAC" evidence="3">
    <location>
        <begin position="328"/>
        <end position="378"/>
    </location>
</feature>
<dbReference type="InterPro" id="IPR012226">
    <property type="entry name" value="Diguanyl_cyclase/Pdiesterase"/>
</dbReference>
<dbReference type="Gene3D" id="3.20.20.450">
    <property type="entry name" value="EAL domain"/>
    <property type="match status" value="1"/>
</dbReference>
<dbReference type="SMART" id="SM00091">
    <property type="entry name" value="PAS"/>
    <property type="match status" value="3"/>
</dbReference>
<feature type="domain" description="PAS" evidence="2">
    <location>
        <begin position="26"/>
        <end position="76"/>
    </location>
</feature>